<reference evidence="3" key="1">
    <citation type="submission" date="2025-08" db="UniProtKB">
        <authorList>
            <consortium name="RefSeq"/>
        </authorList>
    </citation>
    <scope>IDENTIFICATION</scope>
    <source>
        <strain evidence="3">11010-0011.00</strain>
        <tissue evidence="3">Whole body</tissue>
    </source>
</reference>
<name>A0A6J2U7J4_DROLE</name>
<evidence type="ECO:0000313" key="2">
    <source>
        <dbReference type="Proteomes" id="UP000504634"/>
    </source>
</evidence>
<keyword evidence="1" id="KW-0175">Coiled coil</keyword>
<protein>
    <submittedName>
        <fullName evidence="3">Uncharacterized protein LOC115630642</fullName>
    </submittedName>
</protein>
<evidence type="ECO:0000256" key="1">
    <source>
        <dbReference type="SAM" id="Coils"/>
    </source>
</evidence>
<proteinExistence type="predicted"/>
<dbReference type="RefSeq" id="XP_030383142.1">
    <property type="nucleotide sequence ID" value="XM_030527282.1"/>
</dbReference>
<sequence length="85" mass="10361">MPEDATRPYAHLRQAALEKRRAKMDYEEKRQLINDGYAYRLRLLKELKLEIKRRYKQELAEAQEEYRERQMNIKEMRGQAACSKN</sequence>
<dbReference type="GeneID" id="115630642"/>
<keyword evidence="2" id="KW-1185">Reference proteome</keyword>
<dbReference type="Proteomes" id="UP000504634">
    <property type="component" value="Unplaced"/>
</dbReference>
<evidence type="ECO:0000313" key="3">
    <source>
        <dbReference type="RefSeq" id="XP_030383142.1"/>
    </source>
</evidence>
<accession>A0A6J2U7J4</accession>
<gene>
    <name evidence="3" type="primary">LOC115630642</name>
</gene>
<feature type="coiled-coil region" evidence="1">
    <location>
        <begin position="12"/>
        <end position="79"/>
    </location>
</feature>
<dbReference type="AlphaFoldDB" id="A0A6J2U7J4"/>
<organism evidence="2 3">
    <name type="scientific">Drosophila lebanonensis</name>
    <name type="common">Fruit fly</name>
    <name type="synonym">Scaptodrosophila lebanonensis</name>
    <dbReference type="NCBI Taxonomy" id="7225"/>
    <lineage>
        <taxon>Eukaryota</taxon>
        <taxon>Metazoa</taxon>
        <taxon>Ecdysozoa</taxon>
        <taxon>Arthropoda</taxon>
        <taxon>Hexapoda</taxon>
        <taxon>Insecta</taxon>
        <taxon>Pterygota</taxon>
        <taxon>Neoptera</taxon>
        <taxon>Endopterygota</taxon>
        <taxon>Diptera</taxon>
        <taxon>Brachycera</taxon>
        <taxon>Muscomorpha</taxon>
        <taxon>Ephydroidea</taxon>
        <taxon>Drosophilidae</taxon>
        <taxon>Scaptodrosophila</taxon>
    </lineage>
</organism>